<dbReference type="AlphaFoldDB" id="A0A5E5P3F1"/>
<dbReference type="GO" id="GO:0031640">
    <property type="term" value="P:killing of cells of another organism"/>
    <property type="evidence" value="ECO:0007669"/>
    <property type="project" value="UniProtKB-KW"/>
</dbReference>
<proteinExistence type="inferred from homology"/>
<protein>
    <recommendedName>
        <fullName evidence="3">Lysozyme</fullName>
        <ecNumber evidence="3">3.2.1.17</ecNumber>
    </recommendedName>
</protein>
<dbReference type="InterPro" id="IPR051018">
    <property type="entry name" value="Bacteriophage_GH24"/>
</dbReference>
<dbReference type="PANTHER" id="PTHR38107:SF3">
    <property type="entry name" value="LYSOZYME RRRD-RELATED"/>
    <property type="match status" value="1"/>
</dbReference>
<dbReference type="PANTHER" id="PTHR38107">
    <property type="match status" value="1"/>
</dbReference>
<dbReference type="SUPFAM" id="SSF53955">
    <property type="entry name" value="Lysozyme-like"/>
    <property type="match status" value="1"/>
</dbReference>
<reference evidence="4 5" key="1">
    <citation type="submission" date="2019-08" db="EMBL/GenBank/DDBJ databases">
        <authorList>
            <person name="Peeters C."/>
        </authorList>
    </citation>
    <scope>NUCLEOTIDE SEQUENCE [LARGE SCALE GENOMIC DNA]</scope>
    <source>
        <strain evidence="4 5">LMG 18089</strain>
    </source>
</reference>
<dbReference type="GO" id="GO:0009253">
    <property type="term" value="P:peptidoglycan catabolic process"/>
    <property type="evidence" value="ECO:0007669"/>
    <property type="project" value="InterPro"/>
</dbReference>
<dbReference type="GO" id="GO:0042742">
    <property type="term" value="P:defense response to bacterium"/>
    <property type="evidence" value="ECO:0007669"/>
    <property type="project" value="UniProtKB-KW"/>
</dbReference>
<keyword evidence="3" id="KW-0378">Hydrolase</keyword>
<dbReference type="EMBL" id="CABPSX010000002">
    <property type="protein sequence ID" value="VVG70713.1"/>
    <property type="molecule type" value="Genomic_DNA"/>
</dbReference>
<comment type="similarity">
    <text evidence="3">Belongs to the glycosyl hydrolase 24 family.</text>
</comment>
<dbReference type="InterPro" id="IPR023346">
    <property type="entry name" value="Lysozyme-like_dom_sf"/>
</dbReference>
<dbReference type="OrthoDB" id="8141296at2"/>
<evidence type="ECO:0000256" key="2">
    <source>
        <dbReference type="ARBA" id="ARBA00022638"/>
    </source>
</evidence>
<comment type="catalytic activity">
    <reaction evidence="3">
        <text>Hydrolysis of (1-&gt;4)-beta-linkages between N-acetylmuramic acid and N-acetyl-D-glucosamine residues in a peptidoglycan and between N-acetyl-D-glucosamine residues in chitodextrins.</text>
        <dbReference type="EC" id="3.2.1.17"/>
    </reaction>
</comment>
<dbReference type="RefSeq" id="WP_094068738.1">
    <property type="nucleotide sequence ID" value="NZ_CABPSX010000002.1"/>
</dbReference>
<dbReference type="InterPro" id="IPR002196">
    <property type="entry name" value="Glyco_hydro_24"/>
</dbReference>
<name>A0A5E5P3F1_9BURK</name>
<dbReference type="Proteomes" id="UP000364291">
    <property type="component" value="Unassembled WGS sequence"/>
</dbReference>
<keyword evidence="2 3" id="KW-0081">Bacteriolytic enzyme</keyword>
<dbReference type="Pfam" id="PF00959">
    <property type="entry name" value="Phage_lysozyme"/>
    <property type="match status" value="1"/>
</dbReference>
<evidence type="ECO:0000256" key="1">
    <source>
        <dbReference type="ARBA" id="ARBA00022529"/>
    </source>
</evidence>
<dbReference type="GO" id="GO:0003796">
    <property type="term" value="F:lysozyme activity"/>
    <property type="evidence" value="ECO:0007669"/>
    <property type="project" value="UniProtKB-EC"/>
</dbReference>
<evidence type="ECO:0000313" key="4">
    <source>
        <dbReference type="EMBL" id="VVG70713.1"/>
    </source>
</evidence>
<accession>A0A5E5P3F1</accession>
<dbReference type="EC" id="3.2.1.17" evidence="3"/>
<keyword evidence="1 3" id="KW-0929">Antimicrobial</keyword>
<sequence length="174" mass="19431">MNNNLRKPLAALVISAAAFSSWVVSEGFTERAVIPTKGDVPTIGHGSTRYEDGRSVRIGDKITRKRADELARNLLSNDERALRRSLPVDATMTQGEWDAYVNFIGQFGIGNWNSSTSKRKFLAGDYRGACQALLRFKFSAGYDCSTLVNGEPNKRCYGVWTRQQERVKTCESEL</sequence>
<gene>
    <name evidence="4" type="ORF">PAP18089_01677</name>
</gene>
<evidence type="ECO:0000313" key="5">
    <source>
        <dbReference type="Proteomes" id="UP000364291"/>
    </source>
</evidence>
<organism evidence="4 5">
    <name type="scientific">Pandoraea apista</name>
    <dbReference type="NCBI Taxonomy" id="93218"/>
    <lineage>
        <taxon>Bacteria</taxon>
        <taxon>Pseudomonadati</taxon>
        <taxon>Pseudomonadota</taxon>
        <taxon>Betaproteobacteria</taxon>
        <taxon>Burkholderiales</taxon>
        <taxon>Burkholderiaceae</taxon>
        <taxon>Pandoraea</taxon>
    </lineage>
</organism>
<dbReference type="Gene3D" id="1.10.530.40">
    <property type="match status" value="1"/>
</dbReference>
<keyword evidence="3" id="KW-0326">Glycosidase</keyword>
<dbReference type="GO" id="GO:0016998">
    <property type="term" value="P:cell wall macromolecule catabolic process"/>
    <property type="evidence" value="ECO:0007669"/>
    <property type="project" value="InterPro"/>
</dbReference>
<evidence type="ECO:0000256" key="3">
    <source>
        <dbReference type="RuleBase" id="RU003788"/>
    </source>
</evidence>
<dbReference type="InterPro" id="IPR023347">
    <property type="entry name" value="Lysozyme_dom_sf"/>
</dbReference>